<dbReference type="NCBIfam" id="TIGR01640">
    <property type="entry name" value="F_box_assoc_1"/>
    <property type="match status" value="1"/>
</dbReference>
<evidence type="ECO:0000313" key="2">
    <source>
        <dbReference type="EMBL" id="SPD03184.1"/>
    </source>
</evidence>
<name>A0A2N9GV64_FAGSY</name>
<dbReference type="EMBL" id="OIVN01002384">
    <property type="protein sequence ID" value="SPD03184.1"/>
    <property type="molecule type" value="Genomic_DNA"/>
</dbReference>
<dbReference type="AlphaFoldDB" id="A0A2N9GV64"/>
<dbReference type="InterPro" id="IPR017451">
    <property type="entry name" value="F-box-assoc_interact_dom"/>
</dbReference>
<dbReference type="Pfam" id="PF07734">
    <property type="entry name" value="FBA_1"/>
    <property type="match status" value="1"/>
</dbReference>
<feature type="domain" description="F-box associated beta-propeller type 1" evidence="1">
    <location>
        <begin position="208"/>
        <end position="307"/>
    </location>
</feature>
<dbReference type="PANTHER" id="PTHR31672:SF13">
    <property type="entry name" value="F-BOX PROTEIN CPR30-LIKE"/>
    <property type="match status" value="1"/>
</dbReference>
<dbReference type="InterPro" id="IPR036047">
    <property type="entry name" value="F-box-like_dom_sf"/>
</dbReference>
<proteinExistence type="predicted"/>
<organism evidence="2">
    <name type="scientific">Fagus sylvatica</name>
    <name type="common">Beechnut</name>
    <dbReference type="NCBI Taxonomy" id="28930"/>
    <lineage>
        <taxon>Eukaryota</taxon>
        <taxon>Viridiplantae</taxon>
        <taxon>Streptophyta</taxon>
        <taxon>Embryophyta</taxon>
        <taxon>Tracheophyta</taxon>
        <taxon>Spermatophyta</taxon>
        <taxon>Magnoliopsida</taxon>
        <taxon>eudicotyledons</taxon>
        <taxon>Gunneridae</taxon>
        <taxon>Pentapetalae</taxon>
        <taxon>rosids</taxon>
        <taxon>fabids</taxon>
        <taxon>Fagales</taxon>
        <taxon>Fagaceae</taxon>
        <taxon>Fagus</taxon>
    </lineage>
</organism>
<gene>
    <name evidence="2" type="ORF">FSB_LOCUS31066</name>
</gene>
<dbReference type="InterPro" id="IPR006527">
    <property type="entry name" value="F-box-assoc_dom_typ1"/>
</dbReference>
<dbReference type="PANTHER" id="PTHR31672">
    <property type="entry name" value="BNACNNG10540D PROTEIN"/>
    <property type="match status" value="1"/>
</dbReference>
<accession>A0A2N9GV64</accession>
<reference evidence="2" key="1">
    <citation type="submission" date="2018-02" db="EMBL/GenBank/DDBJ databases">
        <authorList>
            <person name="Cohen D.B."/>
            <person name="Kent A.D."/>
        </authorList>
    </citation>
    <scope>NUCLEOTIDE SEQUENCE</scope>
</reference>
<dbReference type="SUPFAM" id="SSF81383">
    <property type="entry name" value="F-box domain"/>
    <property type="match status" value="1"/>
</dbReference>
<protein>
    <recommendedName>
        <fullName evidence="1">F-box associated beta-propeller type 1 domain-containing protein</fullName>
    </recommendedName>
</protein>
<sequence length="444" mass="51098">MILGFIGIVTQYAGHSTVYSSFVELGFDWECMMQDFPFKVEDFMREYDFPKLFPNGRIDVKGMWPNKFVRSSIGLDYREWDAQNLITVSFVIKLIDEVGFPSCILLVNQISYYCDLVLNMCWGIGYEFEPCWMIDGEAPSLGQYLDFRVLESRRLGLFLILQYLFDSDGTEMQRLEDSESEPPRETSSLPSKDLPHDVVLKILTRLPVKSLMRFRIVGYCNGLICGTVCYGRTIYLWNPSIGKCKTLTGTSLPVKAADTFKSALGFAYHSESDDYKIVRIVGWLKQNVIEAEVYTLSTDMWRRVEVSLESLRRFGADEFYLYERFGEIMPPPGNRLEGFLTGFKGLLALVVCGQDRDHGQCFIWVMREYGVVKSWVKLIVPLELYRFFGCTNNGQLLIESYYDDGKLCLFDPETLRNNSLDVHNPLWAAHTSTFVESHVLLDQV</sequence>
<evidence type="ECO:0000259" key="1">
    <source>
        <dbReference type="Pfam" id="PF07734"/>
    </source>
</evidence>
<dbReference type="InterPro" id="IPR050796">
    <property type="entry name" value="SCF_F-box_component"/>
</dbReference>